<feature type="binding site" evidence="9">
    <location>
        <begin position="115"/>
        <end position="122"/>
    </location>
    <ligand>
        <name>ATP</name>
        <dbReference type="ChEBI" id="CHEBI:30616"/>
    </ligand>
</feature>
<accession>A0A8J2TXD2</accession>
<dbReference type="GO" id="GO:0005829">
    <property type="term" value="C:cytosol"/>
    <property type="evidence" value="ECO:0007669"/>
    <property type="project" value="TreeGrafter"/>
</dbReference>
<dbReference type="GO" id="GO:0005524">
    <property type="term" value="F:ATP binding"/>
    <property type="evidence" value="ECO:0007669"/>
    <property type="project" value="UniProtKB-UniRule"/>
</dbReference>
<dbReference type="InterPro" id="IPR049428">
    <property type="entry name" value="RecA-like_N"/>
</dbReference>
<evidence type="ECO:0000256" key="6">
    <source>
        <dbReference type="ARBA" id="ARBA00023172"/>
    </source>
</evidence>
<dbReference type="GO" id="GO:0140664">
    <property type="term" value="F:ATP-dependent DNA damage sensor activity"/>
    <property type="evidence" value="ECO:0007669"/>
    <property type="project" value="InterPro"/>
</dbReference>
<comment type="function">
    <text evidence="9">Can catalyze the hydrolysis of ATP in the presence of single-stranded DNA, the ATP-dependent uptake of single-stranded DNA by duplex DNA, and the ATP-dependent hybridization of homologous single-stranded DNAs. It interacts with LexA causing its activation and leading to its autocatalytic cleavage.</text>
</comment>
<keyword evidence="16" id="KW-1185">Reference proteome</keyword>
<protein>
    <recommendedName>
        <fullName evidence="2 9">Protein RecA</fullName>
    </recommendedName>
    <alternativeName>
        <fullName evidence="8 9">Recombinase A</fullName>
    </alternativeName>
</protein>
<feature type="region of interest" description="Disordered" evidence="12">
    <location>
        <begin position="1"/>
        <end position="53"/>
    </location>
</feature>
<evidence type="ECO:0000256" key="7">
    <source>
        <dbReference type="ARBA" id="ARBA00023236"/>
    </source>
</evidence>
<dbReference type="SUPFAM" id="SSF52540">
    <property type="entry name" value="P-loop containing nucleoside triphosphate hydrolases"/>
    <property type="match status" value="1"/>
</dbReference>
<dbReference type="GO" id="GO:0003697">
    <property type="term" value="F:single-stranded DNA binding"/>
    <property type="evidence" value="ECO:0007669"/>
    <property type="project" value="UniProtKB-UniRule"/>
</dbReference>
<feature type="domain" description="RecA family profile 2" evidence="14">
    <location>
        <begin position="249"/>
        <end position="322"/>
    </location>
</feature>
<evidence type="ECO:0000256" key="8">
    <source>
        <dbReference type="ARBA" id="ARBA00033319"/>
    </source>
</evidence>
<dbReference type="GO" id="GO:0006281">
    <property type="term" value="P:DNA repair"/>
    <property type="evidence" value="ECO:0007669"/>
    <property type="project" value="UniProtKB-UniRule"/>
</dbReference>
<evidence type="ECO:0000313" key="15">
    <source>
        <dbReference type="EMBL" id="GGA11824.1"/>
    </source>
</evidence>
<evidence type="ECO:0000256" key="4">
    <source>
        <dbReference type="ARBA" id="ARBA00022840"/>
    </source>
</evidence>
<dbReference type="CDD" id="cd00983">
    <property type="entry name" value="RecA"/>
    <property type="match status" value="1"/>
</dbReference>
<dbReference type="NCBIfam" id="TIGR02012">
    <property type="entry name" value="tigrfam_recA"/>
    <property type="match status" value="1"/>
</dbReference>
<feature type="compositionally biased region" description="Low complexity" evidence="12">
    <location>
        <begin position="39"/>
        <end position="49"/>
    </location>
</feature>
<comment type="similarity">
    <text evidence="1 9 11">Belongs to the RecA family.</text>
</comment>
<feature type="compositionally biased region" description="Low complexity" evidence="12">
    <location>
        <begin position="386"/>
        <end position="398"/>
    </location>
</feature>
<dbReference type="InterPro" id="IPR020587">
    <property type="entry name" value="RecA_monomer-monomer_interface"/>
</dbReference>
<dbReference type="Proteomes" id="UP000616114">
    <property type="component" value="Unassembled WGS sequence"/>
</dbReference>
<dbReference type="InterPro" id="IPR049261">
    <property type="entry name" value="RecA-like_C"/>
</dbReference>
<keyword evidence="6 9" id="KW-0233">DNA recombination</keyword>
<dbReference type="GO" id="GO:0006310">
    <property type="term" value="P:DNA recombination"/>
    <property type="evidence" value="ECO:0007669"/>
    <property type="project" value="UniProtKB-UniRule"/>
</dbReference>
<dbReference type="PROSITE" id="PS50162">
    <property type="entry name" value="RECA_2"/>
    <property type="match status" value="1"/>
</dbReference>
<dbReference type="PRINTS" id="PR00142">
    <property type="entry name" value="RECA"/>
</dbReference>
<evidence type="ECO:0000256" key="1">
    <source>
        <dbReference type="ARBA" id="ARBA00009391"/>
    </source>
</evidence>
<sequence>MHGTPVRAGDYARRHRARPFALSRTKGRHGDDQKGSAMAAKSSRGATAGAAGGDKEKALEAALGQIDRQYGKGAIMRLGDEARAPVEVIPTGSIALDIALGIGGLPRGRIVEIYGPESSGKTTVALHAVASAQRAGGIAGFIDAEHALDPEYAKKLGVDTDALLVSQPDTGEQALEIADMLIRSGALDVIVIDSVAALVPKAEIEGEMGDSHVGLQARLMSQALRKITGALAHSKTTAIFINQLREKVGVFFGSPETTSGGKALKFYASVRMDVRRIETLKEGADAVGNRTRVKVVKNKVAPPFKQAEFDIIYGHGISREGSLIDMGVDNGIIRKSGSWFTYEGDQLGQGKENVRNFLRDNPPLAEEIERKIKIKLGLLKDPEQEAPAAGAKTGAPGDTAEKAVAHAEF</sequence>
<keyword evidence="5 9" id="KW-0238">DNA-binding</keyword>
<dbReference type="PROSITE" id="PS50163">
    <property type="entry name" value="RECA_3"/>
    <property type="match status" value="1"/>
</dbReference>
<reference evidence="15" key="2">
    <citation type="submission" date="2020-09" db="EMBL/GenBank/DDBJ databases">
        <authorList>
            <person name="Sun Q."/>
            <person name="Zhou Y."/>
        </authorList>
    </citation>
    <scope>NUCLEOTIDE SEQUENCE</scope>
    <source>
        <strain evidence="15">CGMCC 1.12785</strain>
    </source>
</reference>
<dbReference type="InterPro" id="IPR003593">
    <property type="entry name" value="AAA+_ATPase"/>
</dbReference>
<dbReference type="Gene3D" id="3.40.50.300">
    <property type="entry name" value="P-loop containing nucleotide triphosphate hydrolases"/>
    <property type="match status" value="1"/>
</dbReference>
<keyword evidence="3 9" id="KW-0547">Nucleotide-binding</keyword>
<dbReference type="HAMAP" id="MF_00268">
    <property type="entry name" value="RecA"/>
    <property type="match status" value="1"/>
</dbReference>
<organism evidence="15 16">
    <name type="scientific">Sediminivirga luteola</name>
    <dbReference type="NCBI Taxonomy" id="1774748"/>
    <lineage>
        <taxon>Bacteria</taxon>
        <taxon>Bacillati</taxon>
        <taxon>Actinomycetota</taxon>
        <taxon>Actinomycetes</taxon>
        <taxon>Micrococcales</taxon>
        <taxon>Brevibacteriaceae</taxon>
        <taxon>Sediminivirga</taxon>
    </lineage>
</organism>
<dbReference type="PANTHER" id="PTHR45900:SF1">
    <property type="entry name" value="MITOCHONDRIAL DNA REPAIR PROTEIN RECA HOMOLOG-RELATED"/>
    <property type="match status" value="1"/>
</dbReference>
<keyword evidence="9 10" id="KW-0234">DNA repair</keyword>
<reference evidence="15" key="1">
    <citation type="journal article" date="2014" name="Int. J. Syst. Evol. Microbiol.">
        <title>Complete genome sequence of Corynebacterium casei LMG S-19264T (=DSM 44701T), isolated from a smear-ripened cheese.</title>
        <authorList>
            <consortium name="US DOE Joint Genome Institute (JGI-PGF)"/>
            <person name="Walter F."/>
            <person name="Albersmeier A."/>
            <person name="Kalinowski J."/>
            <person name="Ruckert C."/>
        </authorList>
    </citation>
    <scope>NUCLEOTIDE SEQUENCE</scope>
    <source>
        <strain evidence="15">CGMCC 1.12785</strain>
    </source>
</reference>
<evidence type="ECO:0000256" key="3">
    <source>
        <dbReference type="ARBA" id="ARBA00022741"/>
    </source>
</evidence>
<dbReference type="EMBL" id="BMFY01000004">
    <property type="protein sequence ID" value="GGA11824.1"/>
    <property type="molecule type" value="Genomic_DNA"/>
</dbReference>
<feature type="domain" description="RecA family profile 1" evidence="13">
    <location>
        <begin position="85"/>
        <end position="244"/>
    </location>
</feature>
<dbReference type="InterPro" id="IPR013765">
    <property type="entry name" value="DNA_recomb/repair_RecA"/>
</dbReference>
<evidence type="ECO:0000256" key="5">
    <source>
        <dbReference type="ARBA" id="ARBA00023125"/>
    </source>
</evidence>
<keyword evidence="9" id="KW-0963">Cytoplasm</keyword>
<dbReference type="SMART" id="SM00382">
    <property type="entry name" value="AAA"/>
    <property type="match status" value="1"/>
</dbReference>
<dbReference type="Pfam" id="PF00154">
    <property type="entry name" value="RecA_N"/>
    <property type="match status" value="1"/>
</dbReference>
<dbReference type="Pfam" id="PF21096">
    <property type="entry name" value="RecA_C"/>
    <property type="match status" value="1"/>
</dbReference>
<feature type="region of interest" description="Disordered" evidence="12">
    <location>
        <begin position="383"/>
        <end position="409"/>
    </location>
</feature>
<evidence type="ECO:0000256" key="10">
    <source>
        <dbReference type="RuleBase" id="RU000526"/>
    </source>
</evidence>
<feature type="compositionally biased region" description="Basic and acidic residues" evidence="12">
    <location>
        <begin position="399"/>
        <end position="409"/>
    </location>
</feature>
<dbReference type="PROSITE" id="PS00321">
    <property type="entry name" value="RECA_1"/>
    <property type="match status" value="1"/>
</dbReference>
<dbReference type="PANTHER" id="PTHR45900">
    <property type="entry name" value="RECA"/>
    <property type="match status" value="1"/>
</dbReference>
<dbReference type="InterPro" id="IPR020584">
    <property type="entry name" value="DNA_recomb/repair_RecA_CS"/>
</dbReference>
<keyword evidence="4 9" id="KW-0067">ATP-binding</keyword>
<keyword evidence="9 11" id="KW-0227">DNA damage</keyword>
<comment type="caution">
    <text evidence="15">The sequence shown here is derived from an EMBL/GenBank/DDBJ whole genome shotgun (WGS) entry which is preliminary data.</text>
</comment>
<evidence type="ECO:0000259" key="13">
    <source>
        <dbReference type="PROSITE" id="PS50162"/>
    </source>
</evidence>
<gene>
    <name evidence="9 15" type="primary">recA</name>
    <name evidence="15" type="ORF">GCM10011333_13420</name>
</gene>
<dbReference type="InterPro" id="IPR020588">
    <property type="entry name" value="RecA_ATP-bd"/>
</dbReference>
<keyword evidence="7 9" id="KW-0742">SOS response</keyword>
<comment type="subcellular location">
    <subcellularLocation>
        <location evidence="9">Cytoplasm</location>
    </subcellularLocation>
</comment>
<dbReference type="SUPFAM" id="SSF54752">
    <property type="entry name" value="RecA protein, C-terminal domain"/>
    <property type="match status" value="1"/>
</dbReference>
<dbReference type="FunFam" id="3.40.50.300:FF:000087">
    <property type="entry name" value="Recombinase RecA"/>
    <property type="match status" value="1"/>
</dbReference>
<dbReference type="GO" id="GO:0009432">
    <property type="term" value="P:SOS response"/>
    <property type="evidence" value="ECO:0007669"/>
    <property type="project" value="UniProtKB-UniRule"/>
</dbReference>
<evidence type="ECO:0000256" key="9">
    <source>
        <dbReference type="HAMAP-Rule" id="MF_00268"/>
    </source>
</evidence>
<dbReference type="InterPro" id="IPR023400">
    <property type="entry name" value="RecA_C_sf"/>
</dbReference>
<proteinExistence type="inferred from homology"/>
<evidence type="ECO:0000259" key="14">
    <source>
        <dbReference type="PROSITE" id="PS50163"/>
    </source>
</evidence>
<evidence type="ECO:0000313" key="16">
    <source>
        <dbReference type="Proteomes" id="UP000616114"/>
    </source>
</evidence>
<dbReference type="GO" id="GO:0003684">
    <property type="term" value="F:damaged DNA binding"/>
    <property type="evidence" value="ECO:0007669"/>
    <property type="project" value="UniProtKB-UniRule"/>
</dbReference>
<name>A0A8J2TXD2_9MICO</name>
<dbReference type="InterPro" id="IPR027417">
    <property type="entry name" value="P-loop_NTPase"/>
</dbReference>
<evidence type="ECO:0000256" key="11">
    <source>
        <dbReference type="RuleBase" id="RU004527"/>
    </source>
</evidence>
<dbReference type="AlphaFoldDB" id="A0A8J2TXD2"/>
<evidence type="ECO:0000256" key="12">
    <source>
        <dbReference type="SAM" id="MobiDB-lite"/>
    </source>
</evidence>
<evidence type="ECO:0000256" key="2">
    <source>
        <dbReference type="ARBA" id="ARBA00015553"/>
    </source>
</evidence>